<reference evidence="1" key="1">
    <citation type="journal article" date="2023" name="Insect Mol. Biol.">
        <title>Genome sequencing provides insights into the evolution of gene families encoding plant cell wall-degrading enzymes in longhorned beetles.</title>
        <authorList>
            <person name="Shin N.R."/>
            <person name="Okamura Y."/>
            <person name="Kirsch R."/>
            <person name="Pauchet Y."/>
        </authorList>
    </citation>
    <scope>NUCLEOTIDE SEQUENCE</scope>
    <source>
        <strain evidence="1">MMC_N1</strain>
    </source>
</reference>
<gene>
    <name evidence="1" type="ORF">NQ317_001494</name>
</gene>
<comment type="caution">
    <text evidence="1">The sequence shown here is derived from an EMBL/GenBank/DDBJ whole genome shotgun (WGS) entry which is preliminary data.</text>
</comment>
<dbReference type="InterPro" id="IPR008042">
    <property type="entry name" value="Retrotrans_Pao"/>
</dbReference>
<proteinExistence type="predicted"/>
<organism evidence="1 2">
    <name type="scientific">Molorchus minor</name>
    <dbReference type="NCBI Taxonomy" id="1323400"/>
    <lineage>
        <taxon>Eukaryota</taxon>
        <taxon>Metazoa</taxon>
        <taxon>Ecdysozoa</taxon>
        <taxon>Arthropoda</taxon>
        <taxon>Hexapoda</taxon>
        <taxon>Insecta</taxon>
        <taxon>Pterygota</taxon>
        <taxon>Neoptera</taxon>
        <taxon>Endopterygota</taxon>
        <taxon>Coleoptera</taxon>
        <taxon>Polyphaga</taxon>
        <taxon>Cucujiformia</taxon>
        <taxon>Chrysomeloidea</taxon>
        <taxon>Cerambycidae</taxon>
        <taxon>Lamiinae</taxon>
        <taxon>Monochamini</taxon>
        <taxon>Molorchus</taxon>
    </lineage>
</organism>
<dbReference type="Proteomes" id="UP001162164">
    <property type="component" value="Unassembled WGS sequence"/>
</dbReference>
<feature type="non-terminal residue" evidence="1">
    <location>
        <position position="1"/>
    </location>
</feature>
<dbReference type="PANTHER" id="PTHR47331:SF1">
    <property type="entry name" value="GAG-LIKE PROTEIN"/>
    <property type="match status" value="1"/>
</dbReference>
<dbReference type="EMBL" id="JAPWTJ010003325">
    <property type="protein sequence ID" value="KAJ8958546.1"/>
    <property type="molecule type" value="Genomic_DNA"/>
</dbReference>
<dbReference type="Pfam" id="PF05380">
    <property type="entry name" value="Peptidase_A17"/>
    <property type="match status" value="1"/>
</dbReference>
<name>A0ABQ9IRA6_9CUCU</name>
<evidence type="ECO:0000313" key="1">
    <source>
        <dbReference type="EMBL" id="KAJ8958546.1"/>
    </source>
</evidence>
<dbReference type="PANTHER" id="PTHR47331">
    <property type="entry name" value="PHD-TYPE DOMAIN-CONTAINING PROTEIN"/>
    <property type="match status" value="1"/>
</dbReference>
<accession>A0ABQ9IRA6</accession>
<sequence>ILGKLKTSLKSTYCLPKIKCVRQCSLKLVRGIISDVLLSRFHSGEPSPTFLDIRNLAVKRFFALERRLLREPHLYAEYCEFMRDYLDQDHMELVTDSQLPRAHYYIPHHCVVKPSSTTTKGKFAYGPRVTMESSQRLFLFHIESVKRTCTKRHVLSVLAKVFDPLGIIAPVIFFYETSHPAYVDFRSGMG</sequence>
<evidence type="ECO:0000313" key="2">
    <source>
        <dbReference type="Proteomes" id="UP001162164"/>
    </source>
</evidence>
<protein>
    <submittedName>
        <fullName evidence="1">Uncharacterized protein</fullName>
    </submittedName>
</protein>
<keyword evidence="2" id="KW-1185">Reference proteome</keyword>